<accession>A0ABY2WNP8</accession>
<organism evidence="2 3">
    <name type="scientific">Flagellimonas algicola</name>
    <dbReference type="NCBI Taxonomy" id="2583815"/>
    <lineage>
        <taxon>Bacteria</taxon>
        <taxon>Pseudomonadati</taxon>
        <taxon>Bacteroidota</taxon>
        <taxon>Flavobacteriia</taxon>
        <taxon>Flavobacteriales</taxon>
        <taxon>Flavobacteriaceae</taxon>
        <taxon>Flagellimonas</taxon>
    </lineage>
</organism>
<sequence length="475" mass="53393">MRILTIKLFYGLLIVCIVGLTQCKPSPEKPSQDLNLMVSKLDSLGKSILEGGGVVGFSVAIMKGNDTLFNRGFGFTDTTRTQPVTNSTRFKIASISKLLGSTLVMKLVEEGKLSLDQNLIELLPDFPNPEQGKKITLEHLISHTSGLPEYATEIDSTYVRTGAIPNKQDFYTFFKANDLIFEPGSNYSYCNSGFLLMGMIVERISQRSLQQEFDRVINKSDSMDLRLIEEAATLPDMSPYWEKKGTRFIPYPHWPWIKGDGGLTATSIMLAQFPRQWSSGKFIDSASFQEMATPRILTDGIETGYGLGVRNGELFGERIIGHTGGHKSTYAIMVYFPERDMTFVVFTNTDNTPTSARKIFGEFAAVYLGDSISTDTIQTQTLNNPSNYSGSYLGYDSKIERTIQVKIDENGNLAYCMGDTCYPMTYLGNNKFWIEQWPYDLITFEVDDVGRAVALREYYTGFYVLVRKRSNPFPK</sequence>
<dbReference type="SUPFAM" id="SSF56601">
    <property type="entry name" value="beta-lactamase/transpeptidase-like"/>
    <property type="match status" value="1"/>
</dbReference>
<dbReference type="PANTHER" id="PTHR46825:SF9">
    <property type="entry name" value="BETA-LACTAMASE-RELATED DOMAIN-CONTAINING PROTEIN"/>
    <property type="match status" value="1"/>
</dbReference>
<reference evidence="2 3" key="1">
    <citation type="submission" date="2019-05" db="EMBL/GenBank/DDBJ databases">
        <title>Flagellimonas sp. AsT0115, sp. nov., isolated from a marine red algae, Asparagopsis taxiformis.</title>
        <authorList>
            <person name="Kim J."/>
            <person name="Jeong S.E."/>
            <person name="Jeon C.O."/>
        </authorList>
    </citation>
    <scope>NUCLEOTIDE SEQUENCE [LARGE SCALE GENOMIC DNA]</scope>
    <source>
        <strain evidence="2 3">AsT0115</strain>
    </source>
</reference>
<evidence type="ECO:0000259" key="1">
    <source>
        <dbReference type="Pfam" id="PF00144"/>
    </source>
</evidence>
<dbReference type="InterPro" id="IPR001466">
    <property type="entry name" value="Beta-lactam-related"/>
</dbReference>
<protein>
    <submittedName>
        <fullName evidence="2">Beta-lactamase family protein</fullName>
    </submittedName>
</protein>
<gene>
    <name evidence="2" type="ORF">FGG15_03460</name>
</gene>
<dbReference type="Gene3D" id="3.40.710.10">
    <property type="entry name" value="DD-peptidase/beta-lactamase superfamily"/>
    <property type="match status" value="1"/>
</dbReference>
<dbReference type="RefSeq" id="WP_138833243.1">
    <property type="nucleotide sequence ID" value="NZ_VCNI01000001.1"/>
</dbReference>
<evidence type="ECO:0000313" key="2">
    <source>
        <dbReference type="EMBL" id="TMU56610.1"/>
    </source>
</evidence>
<dbReference type="Pfam" id="PF00144">
    <property type="entry name" value="Beta-lactamase"/>
    <property type="match status" value="1"/>
</dbReference>
<proteinExistence type="predicted"/>
<dbReference type="InterPro" id="IPR012338">
    <property type="entry name" value="Beta-lactam/transpept-like"/>
</dbReference>
<dbReference type="PANTHER" id="PTHR46825">
    <property type="entry name" value="D-ALANYL-D-ALANINE-CARBOXYPEPTIDASE/ENDOPEPTIDASE AMPH"/>
    <property type="match status" value="1"/>
</dbReference>
<evidence type="ECO:0000313" key="3">
    <source>
        <dbReference type="Proteomes" id="UP000751614"/>
    </source>
</evidence>
<dbReference type="Proteomes" id="UP000751614">
    <property type="component" value="Unassembled WGS sequence"/>
</dbReference>
<dbReference type="InterPro" id="IPR050491">
    <property type="entry name" value="AmpC-like"/>
</dbReference>
<dbReference type="EMBL" id="VCNI01000001">
    <property type="protein sequence ID" value="TMU56610.1"/>
    <property type="molecule type" value="Genomic_DNA"/>
</dbReference>
<feature type="domain" description="Beta-lactamase-related" evidence="1">
    <location>
        <begin position="48"/>
        <end position="357"/>
    </location>
</feature>
<comment type="caution">
    <text evidence="2">The sequence shown here is derived from an EMBL/GenBank/DDBJ whole genome shotgun (WGS) entry which is preliminary data.</text>
</comment>
<name>A0ABY2WNP8_9FLAO</name>
<keyword evidence="3" id="KW-1185">Reference proteome</keyword>